<dbReference type="Gene3D" id="3.10.450.710">
    <property type="entry name" value="Tgt2/MlaC"/>
    <property type="match status" value="1"/>
</dbReference>
<dbReference type="HOGENOM" id="CLU_094502_3_1_0"/>
<reference evidence="2 3" key="1">
    <citation type="submission" date="2006-09" db="EMBL/GenBank/DDBJ databases">
        <authorList>
            <person name="Emerson D."/>
            <person name="Ferriera S."/>
            <person name="Johnson J."/>
            <person name="Kravitz S."/>
            <person name="Halpern A."/>
            <person name="Remington K."/>
            <person name="Beeson K."/>
            <person name="Tran B."/>
            <person name="Rogers Y.-H."/>
            <person name="Friedman R."/>
            <person name="Venter J.C."/>
        </authorList>
    </citation>
    <scope>NUCLEOTIDE SEQUENCE [LARGE SCALE GENOMIC DNA]</scope>
    <source>
        <strain evidence="2 3">PV-1</strain>
    </source>
</reference>
<keyword evidence="3" id="KW-1185">Reference proteome</keyword>
<dbReference type="EMBL" id="AATS01000003">
    <property type="protein sequence ID" value="EAU55236.1"/>
    <property type="molecule type" value="Genomic_DNA"/>
</dbReference>
<name>Q0F1F5_9PROT</name>
<protein>
    <recommendedName>
        <fullName evidence="4">Toluene tolerance</fullName>
    </recommendedName>
</protein>
<sequence length="209" mass="23639">MKRIQFAIVSCLALVFASPLWAASEGTAGEEGPRAVIESTVNDIVHILEARKDTSKMSAADREAIRHAIQGRFDYTAMASRSLGKPWRKIDSDERAHFTELFRELLERSYGNRLSGYKGQKIVFANAEEKGDKARVKSTVIDGTRETPVEYRLHQTPTGWQVYDIRIEGTSMVRTFYQDFQSTLDNGNYQTLVKTLQDKIADLKGKEQS</sequence>
<organism evidence="2 3">
    <name type="scientific">Mariprofundus ferrooxydans PV-1</name>
    <dbReference type="NCBI Taxonomy" id="314345"/>
    <lineage>
        <taxon>Bacteria</taxon>
        <taxon>Pseudomonadati</taxon>
        <taxon>Pseudomonadota</taxon>
        <taxon>Candidatius Mariprofundia</taxon>
        <taxon>Mariprofundales</taxon>
        <taxon>Mariprofundaceae</taxon>
        <taxon>Mariprofundus</taxon>
    </lineage>
</organism>
<evidence type="ECO:0000313" key="3">
    <source>
        <dbReference type="Proteomes" id="UP000005297"/>
    </source>
</evidence>
<dbReference type="InterPro" id="IPR042245">
    <property type="entry name" value="Tgt2/MlaC_sf"/>
</dbReference>
<evidence type="ECO:0008006" key="4">
    <source>
        <dbReference type="Google" id="ProtNLM"/>
    </source>
</evidence>
<proteinExistence type="predicted"/>
<dbReference type="AlphaFoldDB" id="Q0F1F5"/>
<dbReference type="STRING" id="314344.AL013_09485"/>
<dbReference type="Pfam" id="PF05494">
    <property type="entry name" value="MlaC"/>
    <property type="match status" value="1"/>
</dbReference>
<dbReference type="PIRSF" id="PIRSF004649">
    <property type="entry name" value="MlaC"/>
    <property type="match status" value="1"/>
</dbReference>
<dbReference type="Proteomes" id="UP000005297">
    <property type="component" value="Unassembled WGS sequence"/>
</dbReference>
<dbReference type="PANTHER" id="PTHR36573">
    <property type="entry name" value="INTERMEMBRANE PHOSPHOLIPID TRANSPORT SYSTEM BINDING PROTEIN MLAC"/>
    <property type="match status" value="1"/>
</dbReference>
<dbReference type="PANTHER" id="PTHR36573:SF1">
    <property type="entry name" value="INTERMEMBRANE PHOSPHOLIPID TRANSPORT SYSTEM BINDING PROTEIN MLAC"/>
    <property type="match status" value="1"/>
</dbReference>
<evidence type="ECO:0000256" key="1">
    <source>
        <dbReference type="SAM" id="SignalP"/>
    </source>
</evidence>
<dbReference type="OrthoDB" id="9798905at2"/>
<dbReference type="RefSeq" id="WP_009849699.1">
    <property type="nucleotide sequence ID" value="NZ_DS022294.1"/>
</dbReference>
<accession>Q0F1F5</accession>
<dbReference type="eggNOG" id="COG2854">
    <property type="taxonomic scope" value="Bacteria"/>
</dbReference>
<feature type="signal peptide" evidence="1">
    <location>
        <begin position="1"/>
        <end position="22"/>
    </location>
</feature>
<comment type="caution">
    <text evidence="2">The sequence shown here is derived from an EMBL/GenBank/DDBJ whole genome shotgun (WGS) entry which is preliminary data.</text>
</comment>
<feature type="chain" id="PRO_5004171575" description="Toluene tolerance" evidence="1">
    <location>
        <begin position="23"/>
        <end position="209"/>
    </location>
</feature>
<evidence type="ECO:0000313" key="2">
    <source>
        <dbReference type="EMBL" id="EAU55236.1"/>
    </source>
</evidence>
<dbReference type="InterPro" id="IPR008869">
    <property type="entry name" value="MlaC/ttg2D"/>
</dbReference>
<gene>
    <name evidence="2" type="ORF">SPV1_10906</name>
</gene>
<dbReference type="InParanoid" id="Q0F1F5"/>
<keyword evidence="1" id="KW-0732">Signal</keyword>